<organism evidence="2 3">
    <name type="scientific">Magallana gigas</name>
    <name type="common">Pacific oyster</name>
    <name type="synonym">Crassostrea gigas</name>
    <dbReference type="NCBI Taxonomy" id="29159"/>
    <lineage>
        <taxon>Eukaryota</taxon>
        <taxon>Metazoa</taxon>
        <taxon>Spiralia</taxon>
        <taxon>Lophotrochozoa</taxon>
        <taxon>Mollusca</taxon>
        <taxon>Bivalvia</taxon>
        <taxon>Autobranchia</taxon>
        <taxon>Pteriomorphia</taxon>
        <taxon>Ostreida</taxon>
        <taxon>Ostreoidea</taxon>
        <taxon>Ostreidae</taxon>
        <taxon>Magallana</taxon>
    </lineage>
</organism>
<dbReference type="AlphaFoldDB" id="A0A8W8J9E9"/>
<sequence length="155" mass="18042">MNCLRHCPNKSHPLWGLKIKPSPSQWHKIPKRGLIQGSEKGHVFQSPIIRMTPKMIGTARFTKKIGWRDEAPVFMTRSEYLGMMTVMRVKFNMVALVFFLCLVFSIIHKGRELKKKGHNLDDCSEEKVVMLRLKYLLELKEERDKFDLAAKANKS</sequence>
<dbReference type="EnsemblMetazoa" id="G17380.1">
    <property type="protein sequence ID" value="G17380.1:cds"/>
    <property type="gene ID" value="G17380"/>
</dbReference>
<dbReference type="OrthoDB" id="6133634at2759"/>
<evidence type="ECO:0000313" key="2">
    <source>
        <dbReference type="EnsemblMetazoa" id="G17380.3:cds"/>
    </source>
</evidence>
<keyword evidence="1" id="KW-1133">Transmembrane helix</keyword>
<dbReference type="OMA" id="NEYHAMM"/>
<feature type="transmembrane region" description="Helical" evidence="1">
    <location>
        <begin position="89"/>
        <end position="107"/>
    </location>
</feature>
<evidence type="ECO:0000256" key="1">
    <source>
        <dbReference type="SAM" id="Phobius"/>
    </source>
</evidence>
<accession>A0A8W8J9E9</accession>
<keyword evidence="1" id="KW-0472">Membrane</keyword>
<reference evidence="2" key="1">
    <citation type="submission" date="2022-08" db="UniProtKB">
        <authorList>
            <consortium name="EnsemblMetazoa"/>
        </authorList>
    </citation>
    <scope>IDENTIFICATION</scope>
    <source>
        <strain evidence="2">05x7-T-G4-1.051#20</strain>
    </source>
</reference>
<dbReference type="EnsemblMetazoa" id="G17380.3">
    <property type="protein sequence ID" value="G17380.3:cds"/>
    <property type="gene ID" value="G17380"/>
</dbReference>
<dbReference type="EnsemblMetazoa" id="G17380.2">
    <property type="protein sequence ID" value="G17380.2:cds"/>
    <property type="gene ID" value="G17380"/>
</dbReference>
<dbReference type="Proteomes" id="UP000005408">
    <property type="component" value="Unassembled WGS sequence"/>
</dbReference>
<keyword evidence="1" id="KW-0812">Transmembrane</keyword>
<keyword evidence="3" id="KW-1185">Reference proteome</keyword>
<evidence type="ECO:0000313" key="3">
    <source>
        <dbReference type="Proteomes" id="UP000005408"/>
    </source>
</evidence>
<proteinExistence type="predicted"/>
<protein>
    <submittedName>
        <fullName evidence="2">Uncharacterized protein</fullName>
    </submittedName>
</protein>
<name>A0A8W8J9E9_MAGGI</name>